<dbReference type="CDD" id="cd07971">
    <property type="entry name" value="OBF_DNA_ligase_LigD"/>
    <property type="match status" value="1"/>
</dbReference>
<dbReference type="InterPro" id="IPR050191">
    <property type="entry name" value="ATP-dep_DNA_ligase"/>
</dbReference>
<dbReference type="Proteomes" id="UP001595829">
    <property type="component" value="Unassembled WGS sequence"/>
</dbReference>
<evidence type="ECO:0000256" key="3">
    <source>
        <dbReference type="ARBA" id="ARBA00022598"/>
    </source>
</evidence>
<reference evidence="8" key="1">
    <citation type="journal article" date="2019" name="Int. J. Syst. Evol. Microbiol.">
        <title>The Global Catalogue of Microorganisms (GCM) 10K type strain sequencing project: providing services to taxonomists for standard genome sequencing and annotation.</title>
        <authorList>
            <consortium name="The Broad Institute Genomics Platform"/>
            <consortium name="The Broad Institute Genome Sequencing Center for Infectious Disease"/>
            <person name="Wu L."/>
            <person name="Ma J."/>
        </authorList>
    </citation>
    <scope>NUCLEOTIDE SEQUENCE [LARGE SCALE GENOMIC DNA]</scope>
    <source>
        <strain evidence="8">CGMCC 4.1648</strain>
    </source>
</reference>
<sequence length="323" mass="35346">MDLPRIAPMLATPGTLPPPARDEEWAYETKQDGQRAMFYLPGDGTLLLRSRSGEDITAAYPELAPLAAALPPGLAAVLDGEIVMLDERGHSDFARLQPRMGLRGSPARARQLAARDPVHAVLFDVVHLRGRLLTARPWTDRRHELEQLSLHGPAWSTPGAVVGHGETALRATREHGLEGLVCKRIASRYEPGVRSRNWIKIRNMRTADVVIGGWLPGAGRLSGLPGSVLMGQRHAGGLRYVGSVGTGWSEPERAALARLLHLAEIDECPFTEVPPVAGAHWVLPRLVGEVRYSTRTQAGMLRQPSWLRLRPDLAPEESSADFE</sequence>
<comment type="caution">
    <text evidence="7">The sequence shown here is derived from an EMBL/GenBank/DDBJ whole genome shotgun (WGS) entry which is preliminary data.</text>
</comment>
<dbReference type="EC" id="6.5.1.1" evidence="2"/>
<organism evidence="7 8">
    <name type="scientific">Streptomyces coeruleoprunus</name>
    <dbReference type="NCBI Taxonomy" id="285563"/>
    <lineage>
        <taxon>Bacteria</taxon>
        <taxon>Bacillati</taxon>
        <taxon>Actinomycetota</taxon>
        <taxon>Actinomycetes</taxon>
        <taxon>Kitasatosporales</taxon>
        <taxon>Streptomycetaceae</taxon>
        <taxon>Streptomyces</taxon>
    </lineage>
</organism>
<feature type="domain" description="ATP-dependent DNA ligase family profile" evidence="6">
    <location>
        <begin position="122"/>
        <end position="234"/>
    </location>
</feature>
<proteinExistence type="inferred from homology"/>
<dbReference type="InterPro" id="IPR012309">
    <property type="entry name" value="DNA_ligase_ATP-dep_C"/>
</dbReference>
<dbReference type="PROSITE" id="PS50160">
    <property type="entry name" value="DNA_LIGASE_A3"/>
    <property type="match status" value="1"/>
</dbReference>
<name>A0ABV9XKD6_9ACTN</name>
<evidence type="ECO:0000256" key="2">
    <source>
        <dbReference type="ARBA" id="ARBA00012727"/>
    </source>
</evidence>
<gene>
    <name evidence="7" type="ORF">ACFPM3_27230</name>
</gene>
<evidence type="ECO:0000259" key="6">
    <source>
        <dbReference type="PROSITE" id="PS50160"/>
    </source>
</evidence>
<comment type="similarity">
    <text evidence="1">Belongs to the ATP-dependent DNA ligase family.</text>
</comment>
<dbReference type="Gene3D" id="3.30.470.30">
    <property type="entry name" value="DNA ligase/mRNA capping enzyme"/>
    <property type="match status" value="1"/>
</dbReference>
<dbReference type="CDD" id="cd07906">
    <property type="entry name" value="Adenylation_DNA_ligase_LigD_LigC"/>
    <property type="match status" value="1"/>
</dbReference>
<dbReference type="InterPro" id="IPR012310">
    <property type="entry name" value="DNA_ligase_ATP-dep_cent"/>
</dbReference>
<dbReference type="PANTHER" id="PTHR45674">
    <property type="entry name" value="DNA LIGASE 1/3 FAMILY MEMBER"/>
    <property type="match status" value="1"/>
</dbReference>
<keyword evidence="3 7" id="KW-0436">Ligase</keyword>
<dbReference type="Pfam" id="PF04679">
    <property type="entry name" value="DNA_ligase_A_C"/>
    <property type="match status" value="1"/>
</dbReference>
<comment type="catalytic activity">
    <reaction evidence="4">
        <text>ATP + (deoxyribonucleotide)n-3'-hydroxyl + 5'-phospho-(deoxyribonucleotide)m = (deoxyribonucleotide)n+m + AMP + diphosphate.</text>
        <dbReference type="EC" id="6.5.1.1"/>
    </reaction>
</comment>
<protein>
    <recommendedName>
        <fullName evidence="2">DNA ligase (ATP)</fullName>
        <ecNumber evidence="2">6.5.1.1</ecNumber>
    </recommendedName>
</protein>
<feature type="region of interest" description="Disordered" evidence="5">
    <location>
        <begin position="1"/>
        <end position="21"/>
    </location>
</feature>
<dbReference type="InterPro" id="IPR012340">
    <property type="entry name" value="NA-bd_OB-fold"/>
</dbReference>
<dbReference type="EMBL" id="JBHSJD010000024">
    <property type="protein sequence ID" value="MFC5025826.1"/>
    <property type="molecule type" value="Genomic_DNA"/>
</dbReference>
<dbReference type="Gene3D" id="3.30.1490.70">
    <property type="match status" value="1"/>
</dbReference>
<accession>A0ABV9XKD6</accession>
<dbReference type="SUPFAM" id="SSF50249">
    <property type="entry name" value="Nucleic acid-binding proteins"/>
    <property type="match status" value="1"/>
</dbReference>
<dbReference type="Gene3D" id="2.40.50.140">
    <property type="entry name" value="Nucleic acid-binding proteins"/>
    <property type="match status" value="1"/>
</dbReference>
<evidence type="ECO:0000313" key="8">
    <source>
        <dbReference type="Proteomes" id="UP001595829"/>
    </source>
</evidence>
<dbReference type="SUPFAM" id="SSF56091">
    <property type="entry name" value="DNA ligase/mRNA capping enzyme, catalytic domain"/>
    <property type="match status" value="1"/>
</dbReference>
<evidence type="ECO:0000256" key="1">
    <source>
        <dbReference type="ARBA" id="ARBA00007572"/>
    </source>
</evidence>
<keyword evidence="8" id="KW-1185">Reference proteome</keyword>
<dbReference type="RefSeq" id="WP_345689101.1">
    <property type="nucleotide sequence ID" value="NZ_BAABIT010000001.1"/>
</dbReference>
<evidence type="ECO:0000256" key="5">
    <source>
        <dbReference type="SAM" id="MobiDB-lite"/>
    </source>
</evidence>
<dbReference type="PANTHER" id="PTHR45674:SF4">
    <property type="entry name" value="DNA LIGASE 1"/>
    <property type="match status" value="1"/>
</dbReference>
<evidence type="ECO:0000256" key="4">
    <source>
        <dbReference type="ARBA" id="ARBA00034003"/>
    </source>
</evidence>
<evidence type="ECO:0000313" key="7">
    <source>
        <dbReference type="EMBL" id="MFC5025826.1"/>
    </source>
</evidence>
<dbReference type="Pfam" id="PF01068">
    <property type="entry name" value="DNA_ligase_A_M"/>
    <property type="match status" value="1"/>
</dbReference>
<dbReference type="GO" id="GO:0016874">
    <property type="term" value="F:ligase activity"/>
    <property type="evidence" value="ECO:0007669"/>
    <property type="project" value="UniProtKB-KW"/>
</dbReference>